<keyword evidence="6" id="KW-0472">Membrane</keyword>
<dbReference type="GO" id="GO:0031211">
    <property type="term" value="C:endoplasmic reticulum palmitoyltransferase complex"/>
    <property type="evidence" value="ECO:0007669"/>
    <property type="project" value="TreeGrafter"/>
</dbReference>
<feature type="domain" description="Golgin subfamily A member 7/ERF4" evidence="8">
    <location>
        <begin position="84"/>
        <end position="196"/>
    </location>
</feature>
<evidence type="ECO:0000256" key="6">
    <source>
        <dbReference type="ARBA" id="ARBA00023136"/>
    </source>
</evidence>
<reference evidence="9" key="1">
    <citation type="submission" date="2022-07" db="EMBL/GenBank/DDBJ databases">
        <title>Phylogenomic reconstructions and comparative analyses of Kickxellomycotina fungi.</title>
        <authorList>
            <person name="Reynolds N.K."/>
            <person name="Stajich J.E."/>
            <person name="Barry K."/>
            <person name="Grigoriev I.V."/>
            <person name="Crous P."/>
            <person name="Smith M.E."/>
        </authorList>
    </citation>
    <scope>NUCLEOTIDE SEQUENCE</scope>
    <source>
        <strain evidence="9">RSA 861</strain>
    </source>
</reference>
<protein>
    <recommendedName>
        <fullName evidence="4">Ras modification protein ERF4</fullName>
    </recommendedName>
</protein>
<comment type="similarity">
    <text evidence="2">Belongs to the ERF4 family.</text>
</comment>
<evidence type="ECO:0000256" key="1">
    <source>
        <dbReference type="ARBA" id="ARBA00004406"/>
    </source>
</evidence>
<dbReference type="GO" id="GO:0006612">
    <property type="term" value="P:protein targeting to membrane"/>
    <property type="evidence" value="ECO:0007669"/>
    <property type="project" value="TreeGrafter"/>
</dbReference>
<evidence type="ECO:0000256" key="3">
    <source>
        <dbReference type="ARBA" id="ARBA00011396"/>
    </source>
</evidence>
<evidence type="ECO:0000256" key="5">
    <source>
        <dbReference type="ARBA" id="ARBA00022824"/>
    </source>
</evidence>
<dbReference type="PANTHER" id="PTHR13254:SF0">
    <property type="entry name" value="GOLGIN SUBFAMILY A MEMBER 7_ERF4 DOMAIN-CONTAINING PROTEIN"/>
    <property type="match status" value="1"/>
</dbReference>
<name>A0A9W8AL55_9FUNG</name>
<feature type="compositionally biased region" description="Low complexity" evidence="7">
    <location>
        <begin position="52"/>
        <end position="71"/>
    </location>
</feature>
<comment type="caution">
    <text evidence="9">The sequence shown here is derived from an EMBL/GenBank/DDBJ whole genome shotgun (WGS) entry which is preliminary data.</text>
</comment>
<evidence type="ECO:0000256" key="4">
    <source>
        <dbReference type="ARBA" id="ARBA00018463"/>
    </source>
</evidence>
<dbReference type="InterPro" id="IPR019383">
    <property type="entry name" value="Golgin_A_7/ERF4"/>
</dbReference>
<dbReference type="InterPro" id="IPR051371">
    <property type="entry name" value="Ras_palmitoyltransferase"/>
</dbReference>
<sequence>MQAASTRAPLVDFQPGEYGHQYQATGLDSSHAYDQSYRSDLYDSAPSTYQRSQATNASTNAPSATHAAAVNPSPAPIPPHVVSIRIPRDYSEGEIRQFALEFPTQFEGRIEVQDFRQFIRRLNSLLAEAEAPLVRHAVDHILAFFTLNLSSLVIPSYYDRAMKRVNEFIADENERLFIPHGFRVTDPHETAFLYLEFVPLAPTS</sequence>
<dbReference type="Pfam" id="PF10256">
    <property type="entry name" value="Erf4"/>
    <property type="match status" value="1"/>
</dbReference>
<dbReference type="EMBL" id="JANBPT010000020">
    <property type="protein sequence ID" value="KAJ1929938.1"/>
    <property type="molecule type" value="Genomic_DNA"/>
</dbReference>
<dbReference type="GO" id="GO:0005789">
    <property type="term" value="C:endoplasmic reticulum membrane"/>
    <property type="evidence" value="ECO:0007669"/>
    <property type="project" value="UniProtKB-SubCell"/>
</dbReference>
<keyword evidence="10" id="KW-1185">Reference proteome</keyword>
<evidence type="ECO:0000256" key="7">
    <source>
        <dbReference type="SAM" id="MobiDB-lite"/>
    </source>
</evidence>
<comment type="subcellular location">
    <subcellularLocation>
        <location evidence="1">Endoplasmic reticulum membrane</location>
        <topology evidence="1">Peripheral membrane protein</topology>
    </subcellularLocation>
</comment>
<dbReference type="AlphaFoldDB" id="A0A9W8AL55"/>
<evidence type="ECO:0000256" key="2">
    <source>
        <dbReference type="ARBA" id="ARBA00007732"/>
    </source>
</evidence>
<feature type="region of interest" description="Disordered" evidence="7">
    <location>
        <begin position="47"/>
        <end position="73"/>
    </location>
</feature>
<evidence type="ECO:0000313" key="10">
    <source>
        <dbReference type="Proteomes" id="UP001150569"/>
    </source>
</evidence>
<evidence type="ECO:0000259" key="8">
    <source>
        <dbReference type="Pfam" id="PF10256"/>
    </source>
</evidence>
<dbReference type="OrthoDB" id="2190159at2759"/>
<proteinExistence type="inferred from homology"/>
<dbReference type="PANTHER" id="PTHR13254">
    <property type="entry name" value="GOLGI AUTOANTIGEN, GOLGIN SUBFAMILY A, 7"/>
    <property type="match status" value="1"/>
</dbReference>
<accession>A0A9W8AL55</accession>
<keyword evidence="5" id="KW-0256">Endoplasmic reticulum</keyword>
<organism evidence="9 10">
    <name type="scientific">Tieghemiomyces parasiticus</name>
    <dbReference type="NCBI Taxonomy" id="78921"/>
    <lineage>
        <taxon>Eukaryota</taxon>
        <taxon>Fungi</taxon>
        <taxon>Fungi incertae sedis</taxon>
        <taxon>Zoopagomycota</taxon>
        <taxon>Kickxellomycotina</taxon>
        <taxon>Dimargaritomycetes</taxon>
        <taxon>Dimargaritales</taxon>
        <taxon>Dimargaritaceae</taxon>
        <taxon>Tieghemiomyces</taxon>
    </lineage>
</organism>
<gene>
    <name evidence="9" type="ORF">IWQ60_000742</name>
</gene>
<evidence type="ECO:0000313" key="9">
    <source>
        <dbReference type="EMBL" id="KAJ1929938.1"/>
    </source>
</evidence>
<dbReference type="Proteomes" id="UP001150569">
    <property type="component" value="Unassembled WGS sequence"/>
</dbReference>
<comment type="subunit">
    <text evidence="3">Interacts with ERF2.</text>
</comment>